<dbReference type="RefSeq" id="WP_354443038.1">
    <property type="nucleotide sequence ID" value="NZ_JBEPSH010000004.1"/>
</dbReference>
<evidence type="ECO:0000313" key="5">
    <source>
        <dbReference type="Proteomes" id="UP001549320"/>
    </source>
</evidence>
<protein>
    <submittedName>
        <fullName evidence="4">Tripartite-type tricarboxylate transporter receptor subunit TctC</fullName>
    </submittedName>
</protein>
<sequence length="332" mass="34791">MAPSSRTRSRCINIGLKIALFLGMAGAFVSAHAQTYPDRPIKLVVAFAAGGASDALARSVAQEASQKLGQSIVVENIAGAGGSVAARTVVRAPADGYTLILGSPGSMIINPLLQPNLPYDPQQFTPVSSLARISYALMIRQGLGAKNVSELVALSNSKPQGLTVGSAGTGSNTHLVAMAFMASTGAKVHHIPYKGTAPALNDLMAGNIDMLFDSVPVVIPQLQNSRVIVLAVTGAQRETAMQQVPTIAESGWPNFTANNWFGIFAPPKTPASVVEKLNQALNASLQDPRLRSRLQANGNRPAGGSPSELNKLVQDERASYQTLIKSSNISLE</sequence>
<keyword evidence="3" id="KW-0732">Signal</keyword>
<keyword evidence="5" id="KW-1185">Reference proteome</keyword>
<dbReference type="PIRSF" id="PIRSF017082">
    <property type="entry name" value="YflP"/>
    <property type="match status" value="1"/>
</dbReference>
<evidence type="ECO:0000256" key="1">
    <source>
        <dbReference type="ARBA" id="ARBA00006987"/>
    </source>
</evidence>
<evidence type="ECO:0000256" key="3">
    <source>
        <dbReference type="SAM" id="SignalP"/>
    </source>
</evidence>
<feature type="region of interest" description="Disordered" evidence="2">
    <location>
        <begin position="288"/>
        <end position="311"/>
    </location>
</feature>
<evidence type="ECO:0000313" key="4">
    <source>
        <dbReference type="EMBL" id="MET4576976.1"/>
    </source>
</evidence>
<dbReference type="EMBL" id="JBEPSH010000004">
    <property type="protein sequence ID" value="MET4576976.1"/>
    <property type="molecule type" value="Genomic_DNA"/>
</dbReference>
<comment type="similarity">
    <text evidence="1">Belongs to the UPF0065 (bug) family.</text>
</comment>
<dbReference type="PANTHER" id="PTHR42928">
    <property type="entry name" value="TRICARBOXYLATE-BINDING PROTEIN"/>
    <property type="match status" value="1"/>
</dbReference>
<organism evidence="4 5">
    <name type="scientific">Ottowia thiooxydans</name>
    <dbReference type="NCBI Taxonomy" id="219182"/>
    <lineage>
        <taxon>Bacteria</taxon>
        <taxon>Pseudomonadati</taxon>
        <taxon>Pseudomonadota</taxon>
        <taxon>Betaproteobacteria</taxon>
        <taxon>Burkholderiales</taxon>
        <taxon>Comamonadaceae</taxon>
        <taxon>Ottowia</taxon>
    </lineage>
</organism>
<dbReference type="Proteomes" id="UP001549320">
    <property type="component" value="Unassembled WGS sequence"/>
</dbReference>
<comment type="caution">
    <text evidence="4">The sequence shown here is derived from an EMBL/GenBank/DDBJ whole genome shotgun (WGS) entry which is preliminary data.</text>
</comment>
<keyword evidence="4" id="KW-0675">Receptor</keyword>
<dbReference type="InterPro" id="IPR042100">
    <property type="entry name" value="Bug_dom1"/>
</dbReference>
<proteinExistence type="inferred from homology"/>
<accession>A0ABV2Q7H5</accession>
<dbReference type="Gene3D" id="3.40.190.10">
    <property type="entry name" value="Periplasmic binding protein-like II"/>
    <property type="match status" value="1"/>
</dbReference>
<dbReference type="SUPFAM" id="SSF53850">
    <property type="entry name" value="Periplasmic binding protein-like II"/>
    <property type="match status" value="1"/>
</dbReference>
<feature type="chain" id="PRO_5046554087" evidence="3">
    <location>
        <begin position="34"/>
        <end position="332"/>
    </location>
</feature>
<dbReference type="Pfam" id="PF03401">
    <property type="entry name" value="TctC"/>
    <property type="match status" value="1"/>
</dbReference>
<dbReference type="CDD" id="cd07012">
    <property type="entry name" value="PBP2_Bug_TTT"/>
    <property type="match status" value="1"/>
</dbReference>
<feature type="signal peptide" evidence="3">
    <location>
        <begin position="1"/>
        <end position="33"/>
    </location>
</feature>
<name>A0ABV2Q7H5_9BURK</name>
<dbReference type="InterPro" id="IPR005064">
    <property type="entry name" value="BUG"/>
</dbReference>
<evidence type="ECO:0000256" key="2">
    <source>
        <dbReference type="SAM" id="MobiDB-lite"/>
    </source>
</evidence>
<dbReference type="Gene3D" id="3.40.190.150">
    <property type="entry name" value="Bordetella uptake gene, domain 1"/>
    <property type="match status" value="1"/>
</dbReference>
<dbReference type="PANTHER" id="PTHR42928:SF5">
    <property type="entry name" value="BLR1237 PROTEIN"/>
    <property type="match status" value="1"/>
</dbReference>
<gene>
    <name evidence="4" type="ORF">ABIE13_002087</name>
</gene>
<reference evidence="4 5" key="1">
    <citation type="submission" date="2024-06" db="EMBL/GenBank/DDBJ databases">
        <title>Sorghum-associated microbial communities from plants grown in Nebraska, USA.</title>
        <authorList>
            <person name="Schachtman D."/>
        </authorList>
    </citation>
    <scope>NUCLEOTIDE SEQUENCE [LARGE SCALE GENOMIC DNA]</scope>
    <source>
        <strain evidence="4 5">2709</strain>
    </source>
</reference>